<gene>
    <name evidence="2" type="ORF">BDY17DRAFT_327040</name>
</gene>
<protein>
    <submittedName>
        <fullName evidence="2">Uncharacterized protein</fullName>
    </submittedName>
</protein>
<dbReference type="SUPFAM" id="SSF53067">
    <property type="entry name" value="Actin-like ATPase domain"/>
    <property type="match status" value="2"/>
</dbReference>
<dbReference type="RefSeq" id="XP_033586626.1">
    <property type="nucleotide sequence ID" value="XM_033737606.1"/>
</dbReference>
<dbReference type="AlphaFoldDB" id="A0A6A6PJT4"/>
<keyword evidence="3" id="KW-1185">Reference proteome</keyword>
<organism evidence="2 3">
    <name type="scientific">Neohortaea acidophila</name>
    <dbReference type="NCBI Taxonomy" id="245834"/>
    <lineage>
        <taxon>Eukaryota</taxon>
        <taxon>Fungi</taxon>
        <taxon>Dikarya</taxon>
        <taxon>Ascomycota</taxon>
        <taxon>Pezizomycotina</taxon>
        <taxon>Dothideomycetes</taxon>
        <taxon>Dothideomycetidae</taxon>
        <taxon>Mycosphaerellales</taxon>
        <taxon>Teratosphaeriaceae</taxon>
        <taxon>Neohortaea</taxon>
    </lineage>
</organism>
<name>A0A6A6PJT4_9PEZI</name>
<dbReference type="GeneID" id="54478608"/>
<sequence length="669" mass="74675">MGRPARVQKTPRSSPRRFPRQTPKAAPPAVNQDGEAGQTKLLLSFDYGTKTLSLAFRIAKPEEAPAPSNVMDVHFSKREYWAPQKAAFDKSGEFYWGYGVEEALKKKKIAAEDVIELWKLLLYKDHELSGLAQRSEKQLKDRSVGEFIAIHLRAVIEEAKAYIKRSSSLDYAPEEIDALPIQLFLSVPQMWKAPSNLVMTRAAKEAGVEHVELVYEPQCAAAYYTHKVQGHLPKQIAVGDILLIADVGGGTGDFVSYEACEDSAQGASIGLALIDAKGALCGSELVNQNFLYWLQSQVSNFAAKCEGLHLSTTACLQKASEMFEAVKQNFSSLDEDPAFFVISGSQDANTETWQIKLTPKVIRSFFDPVVSTIIDRIDAQLRDRTTTLIVPGGFGRSQYLLDKLQERYSHRVQILGQATAAVGAYQPVSRGALLRYDSIIERGMPASESFGIAQVETWDPLCHSDATYYKGDKLPSGKTCRAEYVMDREVVEECPFDEDVFVVYERWCPILQKASKGRWKAPGKAISTETWQQHYPSVGDKTVLVQVYWTERDIKDHESIRVGKDGTTPLKKGIECWGDELEIPLPDLKALGFEEKESSTKGKVFEIYWRLTVTCRGANVEVNFQIAKPHTPPYDEEGVYQASEVELTEDKIIEICTATHSPFPRSTAS</sequence>
<dbReference type="OrthoDB" id="3630997at2759"/>
<dbReference type="PANTHER" id="PTHR14187">
    <property type="entry name" value="ALPHA KINASE/ELONGATION FACTOR 2 KINASE"/>
    <property type="match status" value="1"/>
</dbReference>
<dbReference type="CDD" id="cd10170">
    <property type="entry name" value="ASKHA_NBD_HSP70"/>
    <property type="match status" value="1"/>
</dbReference>
<accession>A0A6A6PJT4</accession>
<dbReference type="Proteomes" id="UP000799767">
    <property type="component" value="Unassembled WGS sequence"/>
</dbReference>
<feature type="region of interest" description="Disordered" evidence="1">
    <location>
        <begin position="1"/>
        <end position="34"/>
    </location>
</feature>
<reference evidence="2" key="1">
    <citation type="journal article" date="2020" name="Stud. Mycol.">
        <title>101 Dothideomycetes genomes: a test case for predicting lifestyles and emergence of pathogens.</title>
        <authorList>
            <person name="Haridas S."/>
            <person name="Albert R."/>
            <person name="Binder M."/>
            <person name="Bloem J."/>
            <person name="Labutti K."/>
            <person name="Salamov A."/>
            <person name="Andreopoulos B."/>
            <person name="Baker S."/>
            <person name="Barry K."/>
            <person name="Bills G."/>
            <person name="Bluhm B."/>
            <person name="Cannon C."/>
            <person name="Castanera R."/>
            <person name="Culley D."/>
            <person name="Daum C."/>
            <person name="Ezra D."/>
            <person name="Gonzalez J."/>
            <person name="Henrissat B."/>
            <person name="Kuo A."/>
            <person name="Liang C."/>
            <person name="Lipzen A."/>
            <person name="Lutzoni F."/>
            <person name="Magnuson J."/>
            <person name="Mondo S."/>
            <person name="Nolan M."/>
            <person name="Ohm R."/>
            <person name="Pangilinan J."/>
            <person name="Park H.-J."/>
            <person name="Ramirez L."/>
            <person name="Alfaro M."/>
            <person name="Sun H."/>
            <person name="Tritt A."/>
            <person name="Yoshinaga Y."/>
            <person name="Zwiers L.-H."/>
            <person name="Turgeon B."/>
            <person name="Goodwin S."/>
            <person name="Spatafora J."/>
            <person name="Crous P."/>
            <person name="Grigoriev I."/>
        </authorList>
    </citation>
    <scope>NUCLEOTIDE SEQUENCE</scope>
    <source>
        <strain evidence="2">CBS 113389</strain>
    </source>
</reference>
<proteinExistence type="predicted"/>
<dbReference type="Gene3D" id="3.90.640.10">
    <property type="entry name" value="Actin, Chain A, domain 4"/>
    <property type="match status" value="1"/>
</dbReference>
<evidence type="ECO:0000313" key="3">
    <source>
        <dbReference type="Proteomes" id="UP000799767"/>
    </source>
</evidence>
<evidence type="ECO:0000313" key="2">
    <source>
        <dbReference type="EMBL" id="KAF2480056.1"/>
    </source>
</evidence>
<dbReference type="EMBL" id="MU001640">
    <property type="protein sequence ID" value="KAF2480056.1"/>
    <property type="molecule type" value="Genomic_DNA"/>
</dbReference>
<evidence type="ECO:0000256" key="1">
    <source>
        <dbReference type="SAM" id="MobiDB-lite"/>
    </source>
</evidence>
<dbReference type="PANTHER" id="PTHR14187:SF5">
    <property type="entry name" value="HEAT SHOCK 70 KDA PROTEIN 12A"/>
    <property type="match status" value="1"/>
</dbReference>
<dbReference type="InterPro" id="IPR043129">
    <property type="entry name" value="ATPase_NBD"/>
</dbReference>
<dbReference type="Gene3D" id="3.30.420.40">
    <property type="match status" value="2"/>
</dbReference>